<name>A0ABP7EQF0_9MICO</name>
<evidence type="ECO:0000256" key="1">
    <source>
        <dbReference type="SAM" id="MobiDB-lite"/>
    </source>
</evidence>
<dbReference type="Gene3D" id="2.60.120.10">
    <property type="entry name" value="Jelly Rolls"/>
    <property type="match status" value="1"/>
</dbReference>
<dbReference type="SUPFAM" id="SSF51182">
    <property type="entry name" value="RmlC-like cupins"/>
    <property type="match status" value="1"/>
</dbReference>
<gene>
    <name evidence="3" type="ORF">GCM10022399_44040</name>
</gene>
<dbReference type="RefSeq" id="WP_344952179.1">
    <property type="nucleotide sequence ID" value="NZ_BAABDC010000016.1"/>
</dbReference>
<dbReference type="InterPro" id="IPR013096">
    <property type="entry name" value="Cupin_2"/>
</dbReference>
<protein>
    <submittedName>
        <fullName evidence="3">Cupin domain-containing protein</fullName>
    </submittedName>
</protein>
<reference evidence="4" key="1">
    <citation type="journal article" date="2019" name="Int. J. Syst. Evol. Microbiol.">
        <title>The Global Catalogue of Microorganisms (GCM) 10K type strain sequencing project: providing services to taxonomists for standard genome sequencing and annotation.</title>
        <authorList>
            <consortium name="The Broad Institute Genomics Platform"/>
            <consortium name="The Broad Institute Genome Sequencing Center for Infectious Disease"/>
            <person name="Wu L."/>
            <person name="Ma J."/>
        </authorList>
    </citation>
    <scope>NUCLEOTIDE SEQUENCE [LARGE SCALE GENOMIC DNA]</scope>
    <source>
        <strain evidence="4">JCM 17125</strain>
    </source>
</reference>
<dbReference type="PANTHER" id="PTHR38599:SF1">
    <property type="entry name" value="CUPIN DOMAIN PROTEIN (AFU_ORTHOLOGUE AFUA_3G13620)"/>
    <property type="match status" value="1"/>
</dbReference>
<evidence type="ECO:0000313" key="4">
    <source>
        <dbReference type="Proteomes" id="UP001501468"/>
    </source>
</evidence>
<proteinExistence type="predicted"/>
<feature type="region of interest" description="Disordered" evidence="1">
    <location>
        <begin position="1"/>
        <end position="35"/>
    </location>
</feature>
<evidence type="ECO:0000313" key="3">
    <source>
        <dbReference type="EMBL" id="GAA3722849.1"/>
    </source>
</evidence>
<dbReference type="Pfam" id="PF07883">
    <property type="entry name" value="Cupin_2"/>
    <property type="match status" value="1"/>
</dbReference>
<evidence type="ECO:0000259" key="2">
    <source>
        <dbReference type="Pfam" id="PF07883"/>
    </source>
</evidence>
<comment type="caution">
    <text evidence="3">The sequence shown here is derived from an EMBL/GenBank/DDBJ whole genome shotgun (WGS) entry which is preliminary data.</text>
</comment>
<dbReference type="PANTHER" id="PTHR38599">
    <property type="entry name" value="CUPIN DOMAIN PROTEIN (AFU_ORTHOLOGUE AFUA_3G13620)"/>
    <property type="match status" value="1"/>
</dbReference>
<keyword evidence="4" id="KW-1185">Reference proteome</keyword>
<dbReference type="InterPro" id="IPR011051">
    <property type="entry name" value="RmlC_Cupin_sf"/>
</dbReference>
<sequence>MTSHPAEPAADRARPADELASSLKRTEVQHSSSSIPGRDIVQVLTEIPVGVESGWHYHPGEEVGYILSGTVQMQIRGQDTLTLNAGDGFLIPPRTPHNALDLGPGTGRMLSTYIVEVGEPVATLVD</sequence>
<dbReference type="EMBL" id="BAABDC010000016">
    <property type="protein sequence ID" value="GAA3722849.1"/>
    <property type="molecule type" value="Genomic_DNA"/>
</dbReference>
<dbReference type="Proteomes" id="UP001501468">
    <property type="component" value="Unassembled WGS sequence"/>
</dbReference>
<dbReference type="CDD" id="cd02235">
    <property type="entry name" value="cupin_BLL4011-like"/>
    <property type="match status" value="1"/>
</dbReference>
<dbReference type="InterPro" id="IPR014710">
    <property type="entry name" value="RmlC-like_jellyroll"/>
</dbReference>
<feature type="domain" description="Cupin type-2" evidence="2">
    <location>
        <begin position="44"/>
        <end position="112"/>
    </location>
</feature>
<organism evidence="3 4">
    <name type="scientific">Terrabacter ginsenosidimutans</name>
    <dbReference type="NCBI Taxonomy" id="490575"/>
    <lineage>
        <taxon>Bacteria</taxon>
        <taxon>Bacillati</taxon>
        <taxon>Actinomycetota</taxon>
        <taxon>Actinomycetes</taxon>
        <taxon>Micrococcales</taxon>
        <taxon>Intrasporangiaceae</taxon>
        <taxon>Terrabacter</taxon>
    </lineage>
</organism>
<accession>A0ABP7EQF0</accession>